<sequence length="644" mass="71798">MGHAFFPIKNIQLSFQGGLEVLAHVKSSHKEKTCLFDGVELVALPHVQTLREFPREELVGKVVMVRFDSTILLGEKLDWSFQSASKALYTIKYLHESGAKVILMSEWNTKINPKHLAVEAVADILSSVLQLKVVALRCISCNIPLKREDLQKADILLLENLSQYKEEVANCSKFAELLSSEVDIFVNDSFCQSHKILASTVGVACFCYASMAGFSFEESLHQLKKFAKTNKKPYVAIIGGGNLKDKAAALQFLASRCDALVFVGLMSFQIIRALGHSVPTNLVERDAHKAALDIVRFAHDKNVLMSYPKDFWCMNQHLPQQLEVFPAYGVSYGWLPVDLGPRSLDEINSLVTNSKKIIWIGPVKFRSSSPYTGGASKLAQMLYKQSLCECEITIVGSTACEVIKNESSSVSCFNMLENASAVWEFLKGQKLPGVMALDRAYPFEIDWNVVYRDPSHPLLVDIGSGNGLFIMGMARNRKDLNFLGLEINGKLVRRCLDSVHQSGITNGYFVETNATSTFRSIVSGYPGELVLVSVQCPNPDFNKPEHRWSMLQRSLIEAVADLLASKGKVFLQSDVEPVAIRMKEQFLKYGKGKLCLLHDHCGVKINGNTWLEENPFGIHSDWEQHVIDRGAPMYRLMLSKSTGS</sequence>
<evidence type="ECO:0000256" key="12">
    <source>
        <dbReference type="RuleBase" id="RU000532"/>
    </source>
</evidence>
<evidence type="ECO:0000256" key="6">
    <source>
        <dbReference type="ARBA" id="ARBA00022691"/>
    </source>
</evidence>
<evidence type="ECO:0000256" key="10">
    <source>
        <dbReference type="ARBA" id="ARBA00022840"/>
    </source>
</evidence>
<keyword evidence="9 12" id="KW-0418">Kinase</keyword>
<dbReference type="Proteomes" id="UP000515121">
    <property type="component" value="Unplaced"/>
</dbReference>
<dbReference type="KEGG" id="dzi:111311824"/>
<organism evidence="14 16">
    <name type="scientific">Durio zibethinus</name>
    <name type="common">Durian</name>
    <dbReference type="NCBI Taxonomy" id="66656"/>
    <lineage>
        <taxon>Eukaryota</taxon>
        <taxon>Viridiplantae</taxon>
        <taxon>Streptophyta</taxon>
        <taxon>Embryophyta</taxon>
        <taxon>Tracheophyta</taxon>
        <taxon>Spermatophyta</taxon>
        <taxon>Magnoliopsida</taxon>
        <taxon>eudicotyledons</taxon>
        <taxon>Gunneridae</taxon>
        <taxon>Pentapetalae</taxon>
        <taxon>rosids</taxon>
        <taxon>malvids</taxon>
        <taxon>Malvales</taxon>
        <taxon>Malvaceae</taxon>
        <taxon>Helicteroideae</taxon>
        <taxon>Durio</taxon>
    </lineage>
</organism>
<dbReference type="AlphaFoldDB" id="A0A6P6AR82"/>
<dbReference type="GO" id="GO:0006096">
    <property type="term" value="P:glycolytic process"/>
    <property type="evidence" value="ECO:0007669"/>
    <property type="project" value="InterPro"/>
</dbReference>
<dbReference type="InterPro" id="IPR029063">
    <property type="entry name" value="SAM-dependent_MTases_sf"/>
</dbReference>
<evidence type="ECO:0000256" key="1">
    <source>
        <dbReference type="ARBA" id="ARBA00000142"/>
    </source>
</evidence>
<keyword evidence="14" id="KW-1185">Reference proteome</keyword>
<evidence type="ECO:0000256" key="11">
    <source>
        <dbReference type="ARBA" id="ARBA00022842"/>
    </source>
</evidence>
<dbReference type="Gene3D" id="3.40.50.150">
    <property type="entry name" value="Vaccinia Virus protein VP39"/>
    <property type="match status" value="1"/>
</dbReference>
<reference evidence="15 16" key="1">
    <citation type="submission" date="2025-04" db="UniProtKB">
        <authorList>
            <consortium name="RefSeq"/>
        </authorList>
    </citation>
    <scope>IDENTIFICATION</scope>
    <source>
        <tissue evidence="15 16">Fruit stalk</tissue>
    </source>
</reference>
<evidence type="ECO:0000256" key="5">
    <source>
        <dbReference type="ARBA" id="ARBA00022679"/>
    </source>
</evidence>
<dbReference type="GO" id="GO:0043531">
    <property type="term" value="F:ADP binding"/>
    <property type="evidence" value="ECO:0007669"/>
    <property type="project" value="TreeGrafter"/>
</dbReference>
<dbReference type="FunFam" id="3.40.50.150:FF:000194">
    <property type="entry name" value="Phosphoglycerate kinase"/>
    <property type="match status" value="1"/>
</dbReference>
<accession>A0A6P6AR82</accession>
<dbReference type="RefSeq" id="XP_022767303.1">
    <property type="nucleotide sequence ID" value="XM_022911568.1"/>
</dbReference>
<comment type="similarity">
    <text evidence="3 12">Belongs to the phosphoglycerate kinase family.</text>
</comment>
<dbReference type="GO" id="GO:0005524">
    <property type="term" value="F:ATP binding"/>
    <property type="evidence" value="ECO:0007669"/>
    <property type="project" value="UniProtKB-KW"/>
</dbReference>
<evidence type="ECO:0000256" key="7">
    <source>
        <dbReference type="ARBA" id="ARBA00022694"/>
    </source>
</evidence>
<evidence type="ECO:0000313" key="14">
    <source>
        <dbReference type="Proteomes" id="UP000515121"/>
    </source>
</evidence>
<dbReference type="PRINTS" id="PR00477">
    <property type="entry name" value="PHGLYCKINASE"/>
</dbReference>
<dbReference type="InterPro" id="IPR015824">
    <property type="entry name" value="Phosphoglycerate_kinase_N"/>
</dbReference>
<dbReference type="SUPFAM" id="SSF53335">
    <property type="entry name" value="S-adenosyl-L-methionine-dependent methyltransferases"/>
    <property type="match status" value="1"/>
</dbReference>
<gene>
    <name evidence="15 16" type="primary">LOC111311824</name>
</gene>
<keyword evidence="7" id="KW-0819">tRNA processing</keyword>
<dbReference type="GO" id="GO:0006094">
    <property type="term" value="P:gluconeogenesis"/>
    <property type="evidence" value="ECO:0007669"/>
    <property type="project" value="TreeGrafter"/>
</dbReference>
<evidence type="ECO:0000256" key="8">
    <source>
        <dbReference type="ARBA" id="ARBA00022741"/>
    </source>
</evidence>
<dbReference type="PANTHER" id="PTHR11406">
    <property type="entry name" value="PHOSPHOGLYCERATE KINASE"/>
    <property type="match status" value="1"/>
</dbReference>
<comment type="subunit">
    <text evidence="13">Monomer.</text>
</comment>
<keyword evidence="6" id="KW-0949">S-adenosyl-L-methionine</keyword>
<protein>
    <recommendedName>
        <fullName evidence="12">Phosphoglycerate kinase</fullName>
        <ecNumber evidence="12">2.7.2.3</ecNumber>
    </recommendedName>
</protein>
<dbReference type="GO" id="GO:0005829">
    <property type="term" value="C:cytosol"/>
    <property type="evidence" value="ECO:0007669"/>
    <property type="project" value="TreeGrafter"/>
</dbReference>
<dbReference type="FunFam" id="3.40.50.1260:FF:000013">
    <property type="entry name" value="Phosphoglycerate kinase"/>
    <property type="match status" value="1"/>
</dbReference>
<keyword evidence="5 12" id="KW-0808">Transferase</keyword>
<dbReference type="InterPro" id="IPR001576">
    <property type="entry name" value="Phosphoglycerate_kinase"/>
</dbReference>
<comment type="catalytic activity">
    <reaction evidence="12">
        <text>(2R)-3-phosphoglycerate + ATP = (2R)-3-phospho-glyceroyl phosphate + ADP</text>
        <dbReference type="Rhea" id="RHEA:14801"/>
        <dbReference type="ChEBI" id="CHEBI:30616"/>
        <dbReference type="ChEBI" id="CHEBI:57604"/>
        <dbReference type="ChEBI" id="CHEBI:58272"/>
        <dbReference type="ChEBI" id="CHEBI:456216"/>
        <dbReference type="EC" id="2.7.2.3"/>
    </reaction>
</comment>
<keyword evidence="11" id="KW-0460">Magnesium</keyword>
<dbReference type="RefSeq" id="XP_022767302.1">
    <property type="nucleotide sequence ID" value="XM_022911567.1"/>
</dbReference>
<name>A0A6P6AR82_DURZI</name>
<dbReference type="GO" id="GO:0004618">
    <property type="term" value="F:phosphoglycerate kinase activity"/>
    <property type="evidence" value="ECO:0007669"/>
    <property type="project" value="UniProtKB-EC"/>
</dbReference>
<keyword evidence="10" id="KW-0067">ATP-binding</keyword>
<dbReference type="Gene3D" id="3.40.50.1260">
    <property type="entry name" value="Phosphoglycerate kinase, N-terminal domain"/>
    <property type="match status" value="2"/>
</dbReference>
<evidence type="ECO:0000313" key="15">
    <source>
        <dbReference type="RefSeq" id="XP_022767302.1"/>
    </source>
</evidence>
<evidence type="ECO:0000256" key="3">
    <source>
        <dbReference type="ARBA" id="ARBA00008982"/>
    </source>
</evidence>
<dbReference type="SUPFAM" id="SSF53748">
    <property type="entry name" value="Phosphoglycerate kinase"/>
    <property type="match status" value="1"/>
</dbReference>
<evidence type="ECO:0000256" key="13">
    <source>
        <dbReference type="RuleBase" id="RU000696"/>
    </source>
</evidence>
<dbReference type="PANTHER" id="PTHR11406:SF32">
    <property type="entry name" value="PHOSPHOGLYCERATE KINASE"/>
    <property type="match status" value="1"/>
</dbReference>
<dbReference type="GO" id="GO:0008176">
    <property type="term" value="F:tRNA (guanine(46)-N7)-methyltransferase activity"/>
    <property type="evidence" value="ECO:0007669"/>
    <property type="project" value="UniProtKB-EC"/>
</dbReference>
<comment type="cofactor">
    <cofactor evidence="2">
        <name>Mg(2+)</name>
        <dbReference type="ChEBI" id="CHEBI:18420"/>
    </cofactor>
</comment>
<comment type="catalytic activity">
    <reaction evidence="1">
        <text>guanosine(46) in tRNA + S-adenosyl-L-methionine = N(7)-methylguanosine(46) in tRNA + S-adenosyl-L-homocysteine</text>
        <dbReference type="Rhea" id="RHEA:42708"/>
        <dbReference type="Rhea" id="RHEA-COMP:10188"/>
        <dbReference type="Rhea" id="RHEA-COMP:10189"/>
        <dbReference type="ChEBI" id="CHEBI:57856"/>
        <dbReference type="ChEBI" id="CHEBI:59789"/>
        <dbReference type="ChEBI" id="CHEBI:74269"/>
        <dbReference type="ChEBI" id="CHEBI:74480"/>
        <dbReference type="EC" id="2.1.1.33"/>
    </reaction>
</comment>
<evidence type="ECO:0000256" key="2">
    <source>
        <dbReference type="ARBA" id="ARBA00001946"/>
    </source>
</evidence>
<dbReference type="InterPro" id="IPR036043">
    <property type="entry name" value="Phosphoglycerate_kinase_sf"/>
</dbReference>
<dbReference type="EC" id="2.7.2.3" evidence="12"/>
<dbReference type="InterPro" id="IPR003358">
    <property type="entry name" value="tRNA_(Gua-N-7)_MeTrfase_Trmb"/>
</dbReference>
<dbReference type="Pfam" id="PF02390">
    <property type="entry name" value="Methyltransf_4"/>
    <property type="match status" value="1"/>
</dbReference>
<evidence type="ECO:0000256" key="4">
    <source>
        <dbReference type="ARBA" id="ARBA00022603"/>
    </source>
</evidence>
<keyword evidence="8" id="KW-0547">Nucleotide-binding</keyword>
<dbReference type="OrthoDB" id="275353at2759"/>
<dbReference type="PROSITE" id="PS51625">
    <property type="entry name" value="SAM_MT_TRMB"/>
    <property type="match status" value="1"/>
</dbReference>
<evidence type="ECO:0000256" key="9">
    <source>
        <dbReference type="ARBA" id="ARBA00022777"/>
    </source>
</evidence>
<evidence type="ECO:0000313" key="16">
    <source>
        <dbReference type="RefSeq" id="XP_022767303.1"/>
    </source>
</evidence>
<dbReference type="GeneID" id="111311824"/>
<proteinExistence type="inferred from homology"/>
<dbReference type="Pfam" id="PF00162">
    <property type="entry name" value="PGK"/>
    <property type="match status" value="1"/>
</dbReference>
<keyword evidence="4" id="KW-0489">Methyltransferase</keyword>